<feature type="transmembrane region" description="Helical" evidence="1">
    <location>
        <begin position="272"/>
        <end position="290"/>
    </location>
</feature>
<reference evidence="2" key="1">
    <citation type="submission" date="2021-01" db="EMBL/GenBank/DDBJ databases">
        <authorList>
            <person name="Li R."/>
            <person name="Bekaert M."/>
        </authorList>
    </citation>
    <scope>NUCLEOTIDE SEQUENCE</scope>
    <source>
        <strain evidence="2">Farmed</strain>
    </source>
</reference>
<accession>A0A812ETM0</accession>
<evidence type="ECO:0000256" key="1">
    <source>
        <dbReference type="SAM" id="Phobius"/>
    </source>
</evidence>
<keyword evidence="3" id="KW-1185">Reference proteome</keyword>
<dbReference type="Proteomes" id="UP000597762">
    <property type="component" value="Unassembled WGS sequence"/>
</dbReference>
<keyword evidence="1" id="KW-0472">Membrane</keyword>
<dbReference type="EMBL" id="CAHIKZ030005511">
    <property type="protein sequence ID" value="CAE1327841.1"/>
    <property type="molecule type" value="Genomic_DNA"/>
</dbReference>
<dbReference type="OrthoDB" id="7433202at2759"/>
<protein>
    <submittedName>
        <fullName evidence="2">Uncharacterized protein</fullName>
    </submittedName>
</protein>
<gene>
    <name evidence="2" type="ORF">SPHA_77265</name>
</gene>
<comment type="caution">
    <text evidence="2">The sequence shown here is derived from an EMBL/GenBank/DDBJ whole genome shotgun (WGS) entry which is preliminary data.</text>
</comment>
<evidence type="ECO:0000313" key="3">
    <source>
        <dbReference type="Proteomes" id="UP000597762"/>
    </source>
</evidence>
<sequence>MTEKLQLIDPHPDLFLWKNSFSLPSVLYTLRSTPCYLEQDFLNEIDITIKRCAELICNVNFDDTGWRQAKLPLSFGGLSLRSAVDLALPAYLSSLSSSRELIDEILGGSSQCFSGISFEQTCSAWAQKSLSIPLDTSKQKSWDKIKCETNFTNLRLSLDQHRLACLLSASQPIIGAWLNAVPSSSTGGLRTSQSIYVATLSCFLFCSFGSSLLHSLTTSFTVSFLAPQKRHLFSFLGFRNPQLDFSFPFFFVFFLLKLLIFFFFFFYFSFFLVFFLCFLCPFLLPLFIFAD</sequence>
<keyword evidence="1" id="KW-0812">Transmembrane</keyword>
<name>A0A812ETM0_ACAPH</name>
<keyword evidence="1" id="KW-1133">Transmembrane helix</keyword>
<evidence type="ECO:0000313" key="2">
    <source>
        <dbReference type="EMBL" id="CAE1327841.1"/>
    </source>
</evidence>
<dbReference type="AlphaFoldDB" id="A0A812ETM0"/>
<feature type="transmembrane region" description="Helical" evidence="1">
    <location>
        <begin position="247"/>
        <end position="266"/>
    </location>
</feature>
<proteinExistence type="predicted"/>
<organism evidence="2 3">
    <name type="scientific">Acanthosepion pharaonis</name>
    <name type="common">Pharaoh cuttlefish</name>
    <name type="synonym">Sepia pharaonis</name>
    <dbReference type="NCBI Taxonomy" id="158019"/>
    <lineage>
        <taxon>Eukaryota</taxon>
        <taxon>Metazoa</taxon>
        <taxon>Spiralia</taxon>
        <taxon>Lophotrochozoa</taxon>
        <taxon>Mollusca</taxon>
        <taxon>Cephalopoda</taxon>
        <taxon>Coleoidea</taxon>
        <taxon>Decapodiformes</taxon>
        <taxon>Sepiida</taxon>
        <taxon>Sepiina</taxon>
        <taxon>Sepiidae</taxon>
        <taxon>Acanthosepion</taxon>
    </lineage>
</organism>
<feature type="transmembrane region" description="Helical" evidence="1">
    <location>
        <begin position="195"/>
        <end position="226"/>
    </location>
</feature>